<feature type="signal peptide" evidence="6">
    <location>
        <begin position="1"/>
        <end position="38"/>
    </location>
</feature>
<evidence type="ECO:0000313" key="9">
    <source>
        <dbReference type="EMBL" id="NHN88986.1"/>
    </source>
</evidence>
<comment type="caution">
    <text evidence="9">The sequence shown here is derived from an EMBL/GenBank/DDBJ whole genome shotgun (WGS) entry which is preliminary data.</text>
</comment>
<gene>
    <name evidence="9" type="ORF">GOB81_10125</name>
</gene>
<dbReference type="RefSeq" id="WP_173570290.1">
    <property type="nucleotide sequence ID" value="NZ_WOSY01000008.1"/>
</dbReference>
<dbReference type="InterPro" id="IPR018053">
    <property type="entry name" value="Glyco_hydro_32_AS"/>
</dbReference>
<dbReference type="InterPro" id="IPR013189">
    <property type="entry name" value="Glyco_hydro_32_C"/>
</dbReference>
<comment type="similarity">
    <text evidence="1 4">Belongs to the glycosyl hydrolase 32 family.</text>
</comment>
<keyword evidence="3 4" id="KW-0326">Glycosidase</keyword>
<keyword evidence="2 4" id="KW-0378">Hydrolase</keyword>
<dbReference type="SUPFAM" id="SSF49899">
    <property type="entry name" value="Concanavalin A-like lectins/glucanases"/>
    <property type="match status" value="1"/>
</dbReference>
<evidence type="ECO:0000256" key="1">
    <source>
        <dbReference type="ARBA" id="ARBA00009902"/>
    </source>
</evidence>
<feature type="domain" description="Glycosyl hydrolase family 32 N-terminal" evidence="7">
    <location>
        <begin position="98"/>
        <end position="391"/>
    </location>
</feature>
<evidence type="ECO:0000313" key="10">
    <source>
        <dbReference type="Proteomes" id="UP000631653"/>
    </source>
</evidence>
<dbReference type="EMBL" id="WOSY01000008">
    <property type="protein sequence ID" value="NHN88986.1"/>
    <property type="molecule type" value="Genomic_DNA"/>
</dbReference>
<dbReference type="CDD" id="cd18622">
    <property type="entry name" value="GH32_Inu-like"/>
    <property type="match status" value="1"/>
</dbReference>
<feature type="chain" id="PRO_5045696282" evidence="6">
    <location>
        <begin position="39"/>
        <end position="580"/>
    </location>
</feature>
<organism evidence="9 10">
    <name type="scientific">Acetobacter conturbans</name>
    <dbReference type="NCBI Taxonomy" id="1737472"/>
    <lineage>
        <taxon>Bacteria</taxon>
        <taxon>Pseudomonadati</taxon>
        <taxon>Pseudomonadota</taxon>
        <taxon>Alphaproteobacteria</taxon>
        <taxon>Acetobacterales</taxon>
        <taxon>Acetobacteraceae</taxon>
        <taxon>Acetobacter</taxon>
    </lineage>
</organism>
<dbReference type="Pfam" id="PF00251">
    <property type="entry name" value="Glyco_hydro_32N"/>
    <property type="match status" value="1"/>
</dbReference>
<feature type="region of interest" description="Disordered" evidence="5">
    <location>
        <begin position="36"/>
        <end position="84"/>
    </location>
</feature>
<name>A0ABX0K2E3_9PROT</name>
<evidence type="ECO:0000259" key="7">
    <source>
        <dbReference type="Pfam" id="PF00251"/>
    </source>
</evidence>
<dbReference type="PANTHER" id="PTHR42800:SF2">
    <property type="entry name" value="INVERTASE-RELATED"/>
    <property type="match status" value="1"/>
</dbReference>
<protein>
    <submittedName>
        <fullName evidence="9">Glycoside hydrolase family 32 protein</fullName>
    </submittedName>
</protein>
<dbReference type="InterPro" id="IPR013148">
    <property type="entry name" value="Glyco_hydro_32_N"/>
</dbReference>
<dbReference type="Gene3D" id="2.60.120.560">
    <property type="entry name" value="Exo-inulinase, domain 1"/>
    <property type="match status" value="1"/>
</dbReference>
<evidence type="ECO:0000256" key="4">
    <source>
        <dbReference type="RuleBase" id="RU362110"/>
    </source>
</evidence>
<evidence type="ECO:0000256" key="3">
    <source>
        <dbReference type="ARBA" id="ARBA00023295"/>
    </source>
</evidence>
<proteinExistence type="inferred from homology"/>
<evidence type="ECO:0000259" key="8">
    <source>
        <dbReference type="Pfam" id="PF08244"/>
    </source>
</evidence>
<dbReference type="PANTHER" id="PTHR42800">
    <property type="entry name" value="EXOINULINASE INUD (AFU_ORTHOLOGUE AFUA_5G00480)"/>
    <property type="match status" value="1"/>
</dbReference>
<dbReference type="InterPro" id="IPR013320">
    <property type="entry name" value="ConA-like_dom_sf"/>
</dbReference>
<dbReference type="GO" id="GO:0016787">
    <property type="term" value="F:hydrolase activity"/>
    <property type="evidence" value="ECO:0007669"/>
    <property type="project" value="UniProtKB-KW"/>
</dbReference>
<feature type="domain" description="Glycosyl hydrolase family 32 C-terminal" evidence="8">
    <location>
        <begin position="428"/>
        <end position="568"/>
    </location>
</feature>
<dbReference type="Proteomes" id="UP000631653">
    <property type="component" value="Unassembled WGS sequence"/>
</dbReference>
<evidence type="ECO:0000256" key="2">
    <source>
        <dbReference type="ARBA" id="ARBA00022801"/>
    </source>
</evidence>
<evidence type="ECO:0000256" key="6">
    <source>
        <dbReference type="SAM" id="SignalP"/>
    </source>
</evidence>
<dbReference type="Gene3D" id="2.115.10.20">
    <property type="entry name" value="Glycosyl hydrolase domain, family 43"/>
    <property type="match status" value="1"/>
</dbReference>
<feature type="compositionally biased region" description="Low complexity" evidence="5">
    <location>
        <begin position="36"/>
        <end position="47"/>
    </location>
</feature>
<dbReference type="PROSITE" id="PS00609">
    <property type="entry name" value="GLYCOSYL_HYDROL_F32"/>
    <property type="match status" value="1"/>
</dbReference>
<sequence length="580" mass="63086">MADNTSPETSPLDPARRTALTSLLTLGTAACLSNTASAADAPAVPSAPAQPTPPRAPDHARTAEPNASHPSPADQPGNAHMRPAAQTPADTLYRPSMHFTPTIGFMNDPNGLVFDGSQYHLYYQYDPFAPYAGRVHWGHATSTDLLHWQDQPIAIPETKDGEAFTGCAVMDIKNSTGLFAADETGMVALYTRASPTKQSQYLATSKDRGQTFTEYEHNPVLDIGSNSFRDPQILFHKPTSQWVMVVAKSRLHQIAFYASIDLIHWVHLSDFGPSGLFGADYECPNLIEIPVEGGGTRWVLFVSVNPGAPTGGSITQYFIGEFDGSRFIPDDTVIGLTDFAKDAYALQVYSNMPNNEAVSIAWLGNWQYCQELPTQTWRGSMTVPRTMMLRRDFAGWLRLAQQPRGVETLRGSAIPFAPRRLEAGTSVTTPLPSGSALDLTFSATVDERHASLPPGDKGRTGRFVITFGNEQGETLTIGFDAFSGQLWLDRSNLRGFSQPFFTGEFSTVLNPDDRHFSVRIILDASTLEIFANGGLSVGTALIFPSAPLSFLRLETSGAGATIESVSLYPLHKTMNRETAS</sequence>
<dbReference type="SUPFAM" id="SSF75005">
    <property type="entry name" value="Arabinanase/levansucrase/invertase"/>
    <property type="match status" value="1"/>
</dbReference>
<evidence type="ECO:0000256" key="5">
    <source>
        <dbReference type="SAM" id="MobiDB-lite"/>
    </source>
</evidence>
<dbReference type="InterPro" id="IPR001362">
    <property type="entry name" value="Glyco_hydro_32"/>
</dbReference>
<reference evidence="9 10" key="1">
    <citation type="journal article" date="2020" name="Int. J. Syst. Evol. Microbiol.">
        <title>Novel acetic acid bacteria from cider fermentations: Acetobacter conturbans sp. nov. and Acetobacter fallax sp. nov.</title>
        <authorList>
            <person name="Sombolestani A.S."/>
            <person name="Cleenwerck I."/>
            <person name="Cnockaert M."/>
            <person name="Borremans W."/>
            <person name="Wieme A.D."/>
            <person name="De Vuyst L."/>
            <person name="Vandamme P."/>
        </authorList>
    </citation>
    <scope>NUCLEOTIDE SEQUENCE [LARGE SCALE GENOMIC DNA]</scope>
    <source>
        <strain evidence="9 10">LMG 1627</strain>
    </source>
</reference>
<dbReference type="InterPro" id="IPR023296">
    <property type="entry name" value="Glyco_hydro_beta-prop_sf"/>
</dbReference>
<dbReference type="SMART" id="SM00640">
    <property type="entry name" value="Glyco_32"/>
    <property type="match status" value="1"/>
</dbReference>
<keyword evidence="6" id="KW-0732">Signal</keyword>
<dbReference type="Pfam" id="PF08244">
    <property type="entry name" value="Glyco_hydro_32C"/>
    <property type="match status" value="1"/>
</dbReference>
<keyword evidence="10" id="KW-1185">Reference proteome</keyword>
<accession>A0ABX0K2E3</accession>